<organism evidence="1 2">
    <name type="scientific">Gossypium arboreum</name>
    <name type="common">Tree cotton</name>
    <name type="synonym">Gossypium nanking</name>
    <dbReference type="NCBI Taxonomy" id="29729"/>
    <lineage>
        <taxon>Eukaryota</taxon>
        <taxon>Viridiplantae</taxon>
        <taxon>Streptophyta</taxon>
        <taxon>Embryophyta</taxon>
        <taxon>Tracheophyta</taxon>
        <taxon>Spermatophyta</taxon>
        <taxon>Magnoliopsida</taxon>
        <taxon>eudicotyledons</taxon>
        <taxon>Gunneridae</taxon>
        <taxon>Pentapetalae</taxon>
        <taxon>rosids</taxon>
        <taxon>malvids</taxon>
        <taxon>Malvales</taxon>
        <taxon>Malvaceae</taxon>
        <taxon>Malvoideae</taxon>
        <taxon>Gossypium</taxon>
    </lineage>
</organism>
<comment type="caution">
    <text evidence="1">The sequence shown here is derived from an EMBL/GenBank/DDBJ whole genome shotgun (WGS) entry which is preliminary data.</text>
</comment>
<sequence>MHHKIHHPKPTHVTIYIYKPKHIHLQANSNGQNHYPT</sequence>
<evidence type="ECO:0000313" key="2">
    <source>
        <dbReference type="Proteomes" id="UP000032142"/>
    </source>
</evidence>
<dbReference type="Proteomes" id="UP000032142">
    <property type="component" value="Unassembled WGS sequence"/>
</dbReference>
<dbReference type="AlphaFoldDB" id="A0A0B0MX02"/>
<protein>
    <submittedName>
        <fullName evidence="1">Uncharacterized protein</fullName>
    </submittedName>
</protein>
<keyword evidence="2" id="KW-1185">Reference proteome</keyword>
<reference evidence="2" key="1">
    <citation type="submission" date="2014-09" db="EMBL/GenBank/DDBJ databases">
        <authorList>
            <person name="Mudge J."/>
            <person name="Ramaraj T."/>
            <person name="Lindquist I.E."/>
            <person name="Bharti A.K."/>
            <person name="Sundararajan A."/>
            <person name="Cameron C.T."/>
            <person name="Woodward J.E."/>
            <person name="May G.D."/>
            <person name="Brubaker C."/>
            <person name="Broadhvest J."/>
            <person name="Wilkins T.A."/>
        </authorList>
    </citation>
    <scope>NUCLEOTIDE SEQUENCE</scope>
    <source>
        <strain evidence="2">cv. AKA8401</strain>
    </source>
</reference>
<dbReference type="EMBL" id="JRRC01404267">
    <property type="protein sequence ID" value="KHG04039.1"/>
    <property type="molecule type" value="Genomic_DNA"/>
</dbReference>
<accession>A0A0B0MX02</accession>
<proteinExistence type="predicted"/>
<gene>
    <name evidence="1" type="ORF">F383_29042</name>
</gene>
<name>A0A0B0MX02_GOSAR</name>
<evidence type="ECO:0000313" key="1">
    <source>
        <dbReference type="EMBL" id="KHG04039.1"/>
    </source>
</evidence>